<keyword evidence="1" id="KW-0677">Repeat</keyword>
<dbReference type="InterPro" id="IPR019734">
    <property type="entry name" value="TPR_rpt"/>
</dbReference>
<dbReference type="GeneTree" id="ENSGT00940000154911"/>
<organism evidence="4 5">
    <name type="scientific">Xiphophorus couchianus</name>
    <name type="common">Monterrey platyfish</name>
    <dbReference type="NCBI Taxonomy" id="32473"/>
    <lineage>
        <taxon>Eukaryota</taxon>
        <taxon>Metazoa</taxon>
        <taxon>Chordata</taxon>
        <taxon>Craniata</taxon>
        <taxon>Vertebrata</taxon>
        <taxon>Euteleostomi</taxon>
        <taxon>Actinopterygii</taxon>
        <taxon>Neopterygii</taxon>
        <taxon>Teleostei</taxon>
        <taxon>Neoteleostei</taxon>
        <taxon>Acanthomorphata</taxon>
        <taxon>Ovalentaria</taxon>
        <taxon>Atherinomorphae</taxon>
        <taxon>Cyprinodontiformes</taxon>
        <taxon>Poeciliidae</taxon>
        <taxon>Poeciliinae</taxon>
        <taxon>Xiphophorus</taxon>
    </lineage>
</organism>
<sequence>HTQGEVQLTLKDQGNKALSAGNIDEAVRCYTEALALDPSNHVLFSNRSAAYAKKGNYENALQDAVQTIKIKPDWGKVRVLVSCYDLRNRKERN</sequence>
<keyword evidence="5" id="KW-1185">Reference proteome</keyword>
<dbReference type="GO" id="GO:0051879">
    <property type="term" value="F:Hsp90 protein binding"/>
    <property type="evidence" value="ECO:0007669"/>
    <property type="project" value="TreeGrafter"/>
</dbReference>
<evidence type="ECO:0000313" key="5">
    <source>
        <dbReference type="Proteomes" id="UP000261380"/>
    </source>
</evidence>
<feature type="repeat" description="TPR" evidence="3">
    <location>
        <begin position="7"/>
        <end position="40"/>
    </location>
</feature>
<name>A0A3B5L9J4_9TELE</name>
<dbReference type="SUPFAM" id="SSF48452">
    <property type="entry name" value="TPR-like"/>
    <property type="match status" value="1"/>
</dbReference>
<dbReference type="STRING" id="32473.ENSXCOP00000007497"/>
<dbReference type="Ensembl" id="ENSXCOT00000007593.1">
    <property type="protein sequence ID" value="ENSXCOP00000007497.1"/>
    <property type="gene ID" value="ENSXCOG00000005787.1"/>
</dbReference>
<dbReference type="PANTHER" id="PTHR22904:SF523">
    <property type="entry name" value="STRESS-INDUCED-PHOSPHOPROTEIN 1"/>
    <property type="match status" value="1"/>
</dbReference>
<dbReference type="PROSITE" id="PS50005">
    <property type="entry name" value="TPR"/>
    <property type="match status" value="1"/>
</dbReference>
<dbReference type="Pfam" id="PF13414">
    <property type="entry name" value="TPR_11"/>
    <property type="match status" value="1"/>
</dbReference>
<proteinExistence type="predicted"/>
<evidence type="ECO:0000256" key="2">
    <source>
        <dbReference type="ARBA" id="ARBA00022803"/>
    </source>
</evidence>
<evidence type="ECO:0000256" key="1">
    <source>
        <dbReference type="ARBA" id="ARBA00022737"/>
    </source>
</evidence>
<dbReference type="PANTHER" id="PTHR22904">
    <property type="entry name" value="TPR REPEAT CONTAINING PROTEIN"/>
    <property type="match status" value="1"/>
</dbReference>
<accession>A0A3B5L9J4</accession>
<evidence type="ECO:0000256" key="3">
    <source>
        <dbReference type="PROSITE-ProRule" id="PRU00339"/>
    </source>
</evidence>
<reference evidence="4" key="1">
    <citation type="submission" date="2025-08" db="UniProtKB">
        <authorList>
            <consortium name="Ensembl"/>
        </authorList>
    </citation>
    <scope>IDENTIFICATION</scope>
</reference>
<keyword evidence="2 3" id="KW-0802">TPR repeat</keyword>
<dbReference type="Proteomes" id="UP000261380">
    <property type="component" value="Unplaced"/>
</dbReference>
<dbReference type="SMART" id="SM00028">
    <property type="entry name" value="TPR"/>
    <property type="match status" value="2"/>
</dbReference>
<protein>
    <submittedName>
        <fullName evidence="4">Uncharacterized protein</fullName>
    </submittedName>
</protein>
<evidence type="ECO:0000313" key="4">
    <source>
        <dbReference type="Ensembl" id="ENSXCOP00000007497.1"/>
    </source>
</evidence>
<reference evidence="4" key="2">
    <citation type="submission" date="2025-09" db="UniProtKB">
        <authorList>
            <consortium name="Ensembl"/>
        </authorList>
    </citation>
    <scope>IDENTIFICATION</scope>
</reference>
<dbReference type="InterPro" id="IPR011990">
    <property type="entry name" value="TPR-like_helical_dom_sf"/>
</dbReference>
<dbReference type="Gene3D" id="1.25.40.10">
    <property type="entry name" value="Tetratricopeptide repeat domain"/>
    <property type="match status" value="1"/>
</dbReference>
<dbReference type="AlphaFoldDB" id="A0A3B5L9J4"/>